<evidence type="ECO:0008006" key="9">
    <source>
        <dbReference type="Google" id="ProtNLM"/>
    </source>
</evidence>
<evidence type="ECO:0000256" key="3">
    <source>
        <dbReference type="ARBA" id="ARBA00022692"/>
    </source>
</evidence>
<dbReference type="GO" id="GO:0016020">
    <property type="term" value="C:membrane"/>
    <property type="evidence" value="ECO:0007669"/>
    <property type="project" value="UniProtKB-SubCell"/>
</dbReference>
<evidence type="ECO:0000256" key="4">
    <source>
        <dbReference type="ARBA" id="ARBA00022989"/>
    </source>
</evidence>
<dbReference type="PANTHER" id="PTHR42038">
    <property type="match status" value="1"/>
</dbReference>
<name>A0A8H7T4J9_9HELO</name>
<feature type="transmembrane region" description="Helical" evidence="6">
    <location>
        <begin position="192"/>
        <end position="212"/>
    </location>
</feature>
<dbReference type="Proteomes" id="UP000664132">
    <property type="component" value="Unassembled WGS sequence"/>
</dbReference>
<dbReference type="GO" id="GO:0016829">
    <property type="term" value="F:lyase activity"/>
    <property type="evidence" value="ECO:0007669"/>
    <property type="project" value="InterPro"/>
</dbReference>
<evidence type="ECO:0000256" key="5">
    <source>
        <dbReference type="ARBA" id="ARBA00023136"/>
    </source>
</evidence>
<dbReference type="PANTHER" id="PTHR42038:SF2">
    <property type="entry name" value="TERPENE CYCLASE AUSL"/>
    <property type="match status" value="1"/>
</dbReference>
<dbReference type="OrthoDB" id="5294024at2759"/>
<accession>A0A8H7T4J9</accession>
<evidence type="ECO:0000256" key="2">
    <source>
        <dbReference type="ARBA" id="ARBA00006757"/>
    </source>
</evidence>
<feature type="transmembrane region" description="Helical" evidence="6">
    <location>
        <begin position="49"/>
        <end position="69"/>
    </location>
</feature>
<keyword evidence="8" id="KW-1185">Reference proteome</keyword>
<keyword evidence="5 6" id="KW-0472">Membrane</keyword>
<feature type="transmembrane region" description="Helical" evidence="6">
    <location>
        <begin position="14"/>
        <end position="37"/>
    </location>
</feature>
<sequence length="273" mass="31191">MGSNDIPPSHVPSYYLPVSNLLLLFGGTLWTLCYILFTHASLQDHTYGMPLPALALNIAWELIFSLYVSETLLEKSVFSIWLLIDLGLVYGMLKYGREEWKVRPWVGRWLGSVFWSATAWCTLGMWAFCRWWIEERVGGGRIGKVYRGVKGEVDTTELGYWTAVVSQVYLSVASVVQLAIRRHTGGVTYSIWATRALGSLLGLHANYGWMWYHWREGHEYFMNSFSVFLWATALVADAIYPFAFAYVRKIEKVGPDGRKMAGYLAVDERKKSQ</sequence>
<comment type="similarity">
    <text evidence="2">Belongs to the paxB family.</text>
</comment>
<keyword evidence="4 6" id="KW-1133">Transmembrane helix</keyword>
<gene>
    <name evidence="7" type="ORF">IFR04_014750</name>
</gene>
<comment type="caution">
    <text evidence="7">The sequence shown here is derived from an EMBL/GenBank/DDBJ whole genome shotgun (WGS) entry which is preliminary data.</text>
</comment>
<feature type="transmembrane region" description="Helical" evidence="6">
    <location>
        <begin position="113"/>
        <end position="133"/>
    </location>
</feature>
<feature type="transmembrane region" description="Helical" evidence="6">
    <location>
        <begin position="224"/>
        <end position="247"/>
    </location>
</feature>
<dbReference type="InterPro" id="IPR039020">
    <property type="entry name" value="PaxB-like"/>
</dbReference>
<evidence type="ECO:0000256" key="6">
    <source>
        <dbReference type="SAM" id="Phobius"/>
    </source>
</evidence>
<evidence type="ECO:0000256" key="1">
    <source>
        <dbReference type="ARBA" id="ARBA00004141"/>
    </source>
</evidence>
<feature type="transmembrane region" description="Helical" evidence="6">
    <location>
        <begin position="75"/>
        <end position="93"/>
    </location>
</feature>
<reference evidence="7" key="1">
    <citation type="submission" date="2021-02" db="EMBL/GenBank/DDBJ databases">
        <title>Genome sequence Cadophora malorum strain M34.</title>
        <authorList>
            <person name="Stefanovic E."/>
            <person name="Vu D."/>
            <person name="Scully C."/>
            <person name="Dijksterhuis J."/>
            <person name="Roader J."/>
            <person name="Houbraken J."/>
        </authorList>
    </citation>
    <scope>NUCLEOTIDE SEQUENCE</scope>
    <source>
        <strain evidence="7">M34</strain>
    </source>
</reference>
<dbReference type="EMBL" id="JAFJYH010000409">
    <property type="protein sequence ID" value="KAG4412101.1"/>
    <property type="molecule type" value="Genomic_DNA"/>
</dbReference>
<proteinExistence type="inferred from homology"/>
<feature type="transmembrane region" description="Helical" evidence="6">
    <location>
        <begin position="158"/>
        <end position="180"/>
    </location>
</feature>
<dbReference type="AlphaFoldDB" id="A0A8H7T4J9"/>
<dbReference type="Pfam" id="PF25129">
    <property type="entry name" value="Pyr4-TMTC"/>
    <property type="match status" value="1"/>
</dbReference>
<organism evidence="7 8">
    <name type="scientific">Cadophora malorum</name>
    <dbReference type="NCBI Taxonomy" id="108018"/>
    <lineage>
        <taxon>Eukaryota</taxon>
        <taxon>Fungi</taxon>
        <taxon>Dikarya</taxon>
        <taxon>Ascomycota</taxon>
        <taxon>Pezizomycotina</taxon>
        <taxon>Leotiomycetes</taxon>
        <taxon>Helotiales</taxon>
        <taxon>Ploettnerulaceae</taxon>
        <taxon>Cadophora</taxon>
    </lineage>
</organism>
<keyword evidence="3 6" id="KW-0812">Transmembrane</keyword>
<evidence type="ECO:0000313" key="8">
    <source>
        <dbReference type="Proteomes" id="UP000664132"/>
    </source>
</evidence>
<protein>
    <recommendedName>
        <fullName evidence="9">Terpene cyclase</fullName>
    </recommendedName>
</protein>
<comment type="subcellular location">
    <subcellularLocation>
        <location evidence="1">Membrane</location>
        <topology evidence="1">Multi-pass membrane protein</topology>
    </subcellularLocation>
</comment>
<evidence type="ECO:0000313" key="7">
    <source>
        <dbReference type="EMBL" id="KAG4412101.1"/>
    </source>
</evidence>